<dbReference type="InterPro" id="IPR000073">
    <property type="entry name" value="AB_hydrolase_1"/>
</dbReference>
<gene>
    <name evidence="3" type="ORF">B0J11DRAFT_425472</name>
</gene>
<evidence type="ECO:0000256" key="1">
    <source>
        <dbReference type="SAM" id="SignalP"/>
    </source>
</evidence>
<dbReference type="GO" id="GO:0016787">
    <property type="term" value="F:hydrolase activity"/>
    <property type="evidence" value="ECO:0007669"/>
    <property type="project" value="UniProtKB-KW"/>
</dbReference>
<keyword evidence="4" id="KW-1185">Reference proteome</keyword>
<dbReference type="SUPFAM" id="SSF53474">
    <property type="entry name" value="alpha/beta-Hydrolases"/>
    <property type="match status" value="1"/>
</dbReference>
<dbReference type="Pfam" id="PF12697">
    <property type="entry name" value="Abhydrolase_6"/>
    <property type="match status" value="1"/>
</dbReference>
<proteinExistence type="predicted"/>
<dbReference type="Proteomes" id="UP000700596">
    <property type="component" value="Unassembled WGS sequence"/>
</dbReference>
<accession>A0A9P9EEA3</accession>
<dbReference type="PANTHER" id="PTHR43433:SF10">
    <property type="entry name" value="AB HYDROLASE-1 DOMAIN-CONTAINING PROTEIN"/>
    <property type="match status" value="1"/>
</dbReference>
<protein>
    <submittedName>
        <fullName evidence="3">Alpha/Beta hydrolase protein</fullName>
    </submittedName>
</protein>
<evidence type="ECO:0000313" key="4">
    <source>
        <dbReference type="Proteomes" id="UP000700596"/>
    </source>
</evidence>
<name>A0A9P9EEA3_9PLEO</name>
<feature type="chain" id="PRO_5040294724" evidence="1">
    <location>
        <begin position="16"/>
        <end position="330"/>
    </location>
</feature>
<reference evidence="3" key="1">
    <citation type="journal article" date="2021" name="Nat. Commun.">
        <title>Genetic determinants of endophytism in the Arabidopsis root mycobiome.</title>
        <authorList>
            <person name="Mesny F."/>
            <person name="Miyauchi S."/>
            <person name="Thiergart T."/>
            <person name="Pickel B."/>
            <person name="Atanasova L."/>
            <person name="Karlsson M."/>
            <person name="Huettel B."/>
            <person name="Barry K.W."/>
            <person name="Haridas S."/>
            <person name="Chen C."/>
            <person name="Bauer D."/>
            <person name="Andreopoulos W."/>
            <person name="Pangilinan J."/>
            <person name="LaButti K."/>
            <person name="Riley R."/>
            <person name="Lipzen A."/>
            <person name="Clum A."/>
            <person name="Drula E."/>
            <person name="Henrissat B."/>
            <person name="Kohler A."/>
            <person name="Grigoriev I.V."/>
            <person name="Martin F.M."/>
            <person name="Hacquard S."/>
        </authorList>
    </citation>
    <scope>NUCLEOTIDE SEQUENCE</scope>
    <source>
        <strain evidence="3">MPI-CAGE-CH-0243</strain>
    </source>
</reference>
<feature type="domain" description="AB hydrolase-1" evidence="2">
    <location>
        <begin position="63"/>
        <end position="324"/>
    </location>
</feature>
<dbReference type="PANTHER" id="PTHR43433">
    <property type="entry name" value="HYDROLASE, ALPHA/BETA FOLD FAMILY PROTEIN"/>
    <property type="match status" value="1"/>
</dbReference>
<dbReference type="EMBL" id="JAGMWT010000002">
    <property type="protein sequence ID" value="KAH7134936.1"/>
    <property type="molecule type" value="Genomic_DNA"/>
</dbReference>
<evidence type="ECO:0000259" key="2">
    <source>
        <dbReference type="Pfam" id="PF12697"/>
    </source>
</evidence>
<evidence type="ECO:0000313" key="3">
    <source>
        <dbReference type="EMBL" id="KAH7134936.1"/>
    </source>
</evidence>
<feature type="signal peptide" evidence="1">
    <location>
        <begin position="1"/>
        <end position="15"/>
    </location>
</feature>
<keyword evidence="1" id="KW-0732">Signal</keyword>
<dbReference type="InterPro" id="IPR050471">
    <property type="entry name" value="AB_hydrolase"/>
</dbReference>
<dbReference type="OrthoDB" id="294702at2759"/>
<comment type="caution">
    <text evidence="3">The sequence shown here is derived from an EMBL/GenBank/DDBJ whole genome shotgun (WGS) entry which is preliminary data.</text>
</comment>
<keyword evidence="3" id="KW-0378">Hydrolase</keyword>
<dbReference type="Gene3D" id="3.40.50.1820">
    <property type="entry name" value="alpha/beta hydrolase"/>
    <property type="match status" value="1"/>
</dbReference>
<organism evidence="3 4">
    <name type="scientific">Dendryphion nanum</name>
    <dbReference type="NCBI Taxonomy" id="256645"/>
    <lineage>
        <taxon>Eukaryota</taxon>
        <taxon>Fungi</taxon>
        <taxon>Dikarya</taxon>
        <taxon>Ascomycota</taxon>
        <taxon>Pezizomycotina</taxon>
        <taxon>Dothideomycetes</taxon>
        <taxon>Pleosporomycetidae</taxon>
        <taxon>Pleosporales</taxon>
        <taxon>Torulaceae</taxon>
        <taxon>Dendryphion</taxon>
    </lineage>
</organism>
<dbReference type="AlphaFoldDB" id="A0A9P9EEA3"/>
<dbReference type="InterPro" id="IPR029058">
    <property type="entry name" value="AB_hydrolase_fold"/>
</dbReference>
<sequence length="330" mass="36444">MLCFLNSLFYRLSLLDNTPPSSPPNPSKLILDPSECQTLTLPSGRTLGYATYGSTRPNSPVIFMFHGLPGSRLVGRGWDQICRNIGARLITMDRPGNGLSTLADRKLKDWPGDVLSLADHLGIKRFSVLGASGGGPFALACARFIPKERLRGTTVVCGIGCWESLPETVPYLSRRLFGLTSWILKILARSLFVPFLIFPVLTKDPARMKRVLENQCVTPEEKALVHNDGSGLFSLDDSIVQILEAFKSGTGGARLDGKVLTSDWGFDLRNVDSEKVWLVHGDQDNNAPLKMIQWIDERLGGGRLRILEGKGHVTIWTEHSEEIFRQSAEA</sequence>